<name>A0A3N4LYW9_9PEZI</name>
<reference evidence="1 2" key="1">
    <citation type="journal article" date="2018" name="Nat. Ecol. Evol.">
        <title>Pezizomycetes genomes reveal the molecular basis of ectomycorrhizal truffle lifestyle.</title>
        <authorList>
            <person name="Murat C."/>
            <person name="Payen T."/>
            <person name="Noel B."/>
            <person name="Kuo A."/>
            <person name="Morin E."/>
            <person name="Chen J."/>
            <person name="Kohler A."/>
            <person name="Krizsan K."/>
            <person name="Balestrini R."/>
            <person name="Da Silva C."/>
            <person name="Montanini B."/>
            <person name="Hainaut M."/>
            <person name="Levati E."/>
            <person name="Barry K.W."/>
            <person name="Belfiori B."/>
            <person name="Cichocki N."/>
            <person name="Clum A."/>
            <person name="Dockter R.B."/>
            <person name="Fauchery L."/>
            <person name="Guy J."/>
            <person name="Iotti M."/>
            <person name="Le Tacon F."/>
            <person name="Lindquist E.A."/>
            <person name="Lipzen A."/>
            <person name="Malagnac F."/>
            <person name="Mello A."/>
            <person name="Molinier V."/>
            <person name="Miyauchi S."/>
            <person name="Poulain J."/>
            <person name="Riccioni C."/>
            <person name="Rubini A."/>
            <person name="Sitrit Y."/>
            <person name="Splivallo R."/>
            <person name="Traeger S."/>
            <person name="Wang M."/>
            <person name="Zifcakova L."/>
            <person name="Wipf D."/>
            <person name="Zambonelli A."/>
            <person name="Paolocci F."/>
            <person name="Nowrousian M."/>
            <person name="Ottonello S."/>
            <person name="Baldrian P."/>
            <person name="Spatafora J.W."/>
            <person name="Henrissat B."/>
            <person name="Nagy L.G."/>
            <person name="Aury J.M."/>
            <person name="Wincker P."/>
            <person name="Grigoriev I.V."/>
            <person name="Bonfante P."/>
            <person name="Martin F.M."/>
        </authorList>
    </citation>
    <scope>NUCLEOTIDE SEQUENCE [LARGE SCALE GENOMIC DNA]</scope>
    <source>
        <strain evidence="1 2">ATCC MYA-4762</strain>
    </source>
</reference>
<proteinExistence type="predicted"/>
<dbReference type="EMBL" id="ML121530">
    <property type="protein sequence ID" value="RPB28067.1"/>
    <property type="molecule type" value="Genomic_DNA"/>
</dbReference>
<dbReference type="AlphaFoldDB" id="A0A3N4LYW9"/>
<organism evidence="1 2">
    <name type="scientific">Terfezia boudieri ATCC MYA-4762</name>
    <dbReference type="NCBI Taxonomy" id="1051890"/>
    <lineage>
        <taxon>Eukaryota</taxon>
        <taxon>Fungi</taxon>
        <taxon>Dikarya</taxon>
        <taxon>Ascomycota</taxon>
        <taxon>Pezizomycotina</taxon>
        <taxon>Pezizomycetes</taxon>
        <taxon>Pezizales</taxon>
        <taxon>Pezizaceae</taxon>
        <taxon>Terfezia</taxon>
    </lineage>
</organism>
<keyword evidence="2" id="KW-1185">Reference proteome</keyword>
<protein>
    <submittedName>
        <fullName evidence="1">Uncharacterized protein</fullName>
    </submittedName>
</protein>
<sequence>MWFLLSLLIFWLIILVFFSCVWSVVGLLPSSLLPSTCHLRREFSLSVSGISPSFNPLFCSLYIYRSLLTGLQPPRPIPSIPSFVPYYHLSVKVEKTRGRVKDVYLKWHRIIYTGVAFVLSYPETLGPCQA</sequence>
<evidence type="ECO:0000313" key="1">
    <source>
        <dbReference type="EMBL" id="RPB28067.1"/>
    </source>
</evidence>
<accession>A0A3N4LYW9</accession>
<dbReference type="InParanoid" id="A0A3N4LYW9"/>
<dbReference type="Proteomes" id="UP000267821">
    <property type="component" value="Unassembled WGS sequence"/>
</dbReference>
<evidence type="ECO:0000313" key="2">
    <source>
        <dbReference type="Proteomes" id="UP000267821"/>
    </source>
</evidence>
<gene>
    <name evidence="1" type="ORF">L211DRAFT_483644</name>
</gene>